<keyword evidence="9 12" id="KW-0406">Ion transport</keyword>
<comment type="subunit">
    <text evidence="3">F-type ATPases have 2 components, CF(1) - the catalytic core - and CF(0) - the membrane proton channel.</text>
</comment>
<dbReference type="RefSeq" id="YP_009132290.1">
    <property type="nucleotide sequence ID" value="NC_026884.1"/>
</dbReference>
<dbReference type="InterPro" id="IPR001421">
    <property type="entry name" value="ATP8_metazoa"/>
</dbReference>
<evidence type="ECO:0000256" key="1">
    <source>
        <dbReference type="ARBA" id="ARBA00004304"/>
    </source>
</evidence>
<feature type="transmembrane region" description="Helical" evidence="13">
    <location>
        <begin position="6"/>
        <end position="30"/>
    </location>
</feature>
<comment type="similarity">
    <text evidence="2 12">Belongs to the ATPase protein 8 family.</text>
</comment>
<evidence type="ECO:0000256" key="10">
    <source>
        <dbReference type="ARBA" id="ARBA00023128"/>
    </source>
</evidence>
<evidence type="ECO:0000256" key="6">
    <source>
        <dbReference type="ARBA" id="ARBA00022692"/>
    </source>
</evidence>
<evidence type="ECO:0000256" key="9">
    <source>
        <dbReference type="ARBA" id="ARBA00023065"/>
    </source>
</evidence>
<keyword evidence="7 12" id="KW-0375">Hydrogen ion transport</keyword>
<geneLocation type="mitochondrion" evidence="14"/>
<keyword evidence="11 13" id="KW-0472">Membrane</keyword>
<dbReference type="GO" id="GO:0015986">
    <property type="term" value="P:proton motive force-driven ATP synthesis"/>
    <property type="evidence" value="ECO:0007669"/>
    <property type="project" value="InterPro"/>
</dbReference>
<gene>
    <name evidence="14" type="primary">ATP8</name>
</gene>
<dbReference type="GO" id="GO:0015078">
    <property type="term" value="F:proton transmembrane transporter activity"/>
    <property type="evidence" value="ECO:0007669"/>
    <property type="project" value="InterPro"/>
</dbReference>
<accession>A0A0D5YA78</accession>
<keyword evidence="5 12" id="KW-0138">CF(0)</keyword>
<evidence type="ECO:0000256" key="13">
    <source>
        <dbReference type="SAM" id="Phobius"/>
    </source>
</evidence>
<keyword evidence="4 12" id="KW-0813">Transport</keyword>
<keyword evidence="6 12" id="KW-0812">Transmembrane</keyword>
<evidence type="ECO:0000256" key="11">
    <source>
        <dbReference type="ARBA" id="ARBA00023136"/>
    </source>
</evidence>
<evidence type="ECO:0000256" key="4">
    <source>
        <dbReference type="ARBA" id="ARBA00022448"/>
    </source>
</evidence>
<dbReference type="AlphaFoldDB" id="A0A0D5YA78"/>
<comment type="subcellular location">
    <subcellularLocation>
        <location evidence="1 12">Mitochondrion membrane</location>
        <topology evidence="1 12">Single-pass membrane protein</topology>
    </subcellularLocation>
</comment>
<dbReference type="CTD" id="4509"/>
<keyword evidence="10 12" id="KW-0496">Mitochondrion</keyword>
<evidence type="ECO:0000256" key="8">
    <source>
        <dbReference type="ARBA" id="ARBA00022989"/>
    </source>
</evidence>
<name>A0A0D5YA78_PENME</name>
<sequence>MPQMAPLLWLNLFLMFSATFIVFMVLNYFIKVPSKIEKSSTQLQKTEMNWKW</sequence>
<dbReference type="GO" id="GO:0031966">
    <property type="term" value="C:mitochondrial membrane"/>
    <property type="evidence" value="ECO:0007669"/>
    <property type="project" value="UniProtKB-SubCell"/>
</dbReference>
<evidence type="ECO:0000313" key="14">
    <source>
        <dbReference type="EMBL" id="AKA27940.1"/>
    </source>
</evidence>
<dbReference type="Pfam" id="PF00895">
    <property type="entry name" value="ATP-synt_8"/>
    <property type="match status" value="1"/>
</dbReference>
<evidence type="ECO:0000256" key="5">
    <source>
        <dbReference type="ARBA" id="ARBA00022547"/>
    </source>
</evidence>
<evidence type="ECO:0000256" key="12">
    <source>
        <dbReference type="RuleBase" id="RU003661"/>
    </source>
</evidence>
<keyword evidence="8 13" id="KW-1133">Transmembrane helix</keyword>
<protein>
    <recommendedName>
        <fullName evidence="12">ATP synthase complex subunit 8</fullName>
    </recommendedName>
</protein>
<dbReference type="GO" id="GO:0045259">
    <property type="term" value="C:proton-transporting ATP synthase complex"/>
    <property type="evidence" value="ECO:0007669"/>
    <property type="project" value="UniProtKB-KW"/>
</dbReference>
<organism evidence="14">
    <name type="scientific">Penaeus merguiensis</name>
    <name type="common">Banana prawn</name>
    <name type="synonym">Fenneropenaeus merguiensis</name>
    <dbReference type="NCBI Taxonomy" id="71412"/>
    <lineage>
        <taxon>Eukaryota</taxon>
        <taxon>Metazoa</taxon>
        <taxon>Ecdysozoa</taxon>
        <taxon>Arthropoda</taxon>
        <taxon>Crustacea</taxon>
        <taxon>Multicrustacea</taxon>
        <taxon>Malacostraca</taxon>
        <taxon>Eumalacostraca</taxon>
        <taxon>Eucarida</taxon>
        <taxon>Decapoda</taxon>
        <taxon>Dendrobranchiata</taxon>
        <taxon>Penaeoidea</taxon>
        <taxon>Penaeidae</taxon>
        <taxon>Penaeus</taxon>
    </lineage>
</organism>
<dbReference type="GeneID" id="24122303"/>
<evidence type="ECO:0000256" key="7">
    <source>
        <dbReference type="ARBA" id="ARBA00022781"/>
    </source>
</evidence>
<evidence type="ECO:0000256" key="2">
    <source>
        <dbReference type="ARBA" id="ARBA00008892"/>
    </source>
</evidence>
<dbReference type="EMBL" id="KP637168">
    <property type="protein sequence ID" value="AKA27940.1"/>
    <property type="molecule type" value="Genomic_DNA"/>
</dbReference>
<evidence type="ECO:0000256" key="3">
    <source>
        <dbReference type="ARBA" id="ARBA00011291"/>
    </source>
</evidence>
<proteinExistence type="inferred from homology"/>
<reference evidence="14" key="1">
    <citation type="submission" date="2015-01" db="EMBL/GenBank/DDBJ databases">
        <authorList>
            <person name="Zhang D.C."/>
            <person name="Jiang S.G."/>
        </authorList>
    </citation>
    <scope>NUCLEOTIDE SEQUENCE</scope>
</reference>